<dbReference type="PROSITE" id="PS50887">
    <property type="entry name" value="GGDEF"/>
    <property type="match status" value="1"/>
</dbReference>
<dbReference type="PANTHER" id="PTHR33121:SF79">
    <property type="entry name" value="CYCLIC DI-GMP PHOSPHODIESTERASE PDED-RELATED"/>
    <property type="match status" value="1"/>
</dbReference>
<dbReference type="InterPro" id="IPR000160">
    <property type="entry name" value="GGDEF_dom"/>
</dbReference>
<proteinExistence type="predicted"/>
<evidence type="ECO:0000259" key="3">
    <source>
        <dbReference type="PROSITE" id="PS50887"/>
    </source>
</evidence>
<dbReference type="Pfam" id="PF00990">
    <property type="entry name" value="GGDEF"/>
    <property type="match status" value="1"/>
</dbReference>
<gene>
    <name evidence="4" type="ORF">SAMN04489711_108179</name>
</gene>
<name>A0A1I2EWI0_9BURK</name>
<dbReference type="NCBIfam" id="TIGR00254">
    <property type="entry name" value="GGDEF"/>
    <property type="match status" value="1"/>
</dbReference>
<feature type="transmembrane region" description="Helical" evidence="2">
    <location>
        <begin position="105"/>
        <end position="125"/>
    </location>
</feature>
<keyword evidence="2" id="KW-0812">Transmembrane</keyword>
<sequence length="515" mass="54117">MRAATPSPLPGSTAGGQPLPASPRAWAQAVRMPLLVALGVLLACLAGIAMRPTGFFSCFWPANALLVGVLVRLRLVRRPAVWAGAFAGYVAADLINGSAWTLATWLTGANLAGVLMATLLLRRLATPVRQLRCQLSALHLLGISAAASGVAALVGGGAGPAVFGTPWLPSLSMWFSSELLNYILILPVMLTAPRRGRLGTVFATRHPAAPTWKQVGPLLAVLGAEILVPVVGGPWSVAMVVPALLWCAVTYSRFVTCLLCLAVCLWKTVELAAVTALAFSPDQWQMILSLRLGIAMLSLGPLAVASAMASRDGMLLQLDRAQAGDDDLAAFLAQSPFVQRARHWLELTLSEGQRRPVGLLMLGLDSLQPVVARHGRDAGERVRAAFAEGIAPLLRTDEPLAPLGGEKFVLLLPGATDSEVLAAADRLCAATRTLSVTLADGQPLAVTISIGAAFYADVAVPADGTSDTLIRPMLRDADRLRAQAQAAGRDCVVFRALDRPGSLAETDWTSAARPT</sequence>
<feature type="region of interest" description="Disordered" evidence="1">
    <location>
        <begin position="1"/>
        <end position="20"/>
    </location>
</feature>
<dbReference type="Gene3D" id="3.30.70.270">
    <property type="match status" value="1"/>
</dbReference>
<dbReference type="SUPFAM" id="SSF55073">
    <property type="entry name" value="Nucleotide cyclase"/>
    <property type="match status" value="1"/>
</dbReference>
<feature type="transmembrane region" description="Helical" evidence="2">
    <location>
        <begin position="287"/>
        <end position="309"/>
    </location>
</feature>
<feature type="transmembrane region" description="Helical" evidence="2">
    <location>
        <begin position="215"/>
        <end position="237"/>
    </location>
</feature>
<evidence type="ECO:0000313" key="4">
    <source>
        <dbReference type="EMBL" id="SFE97139.1"/>
    </source>
</evidence>
<reference evidence="5" key="1">
    <citation type="submission" date="2016-10" db="EMBL/GenBank/DDBJ databases">
        <authorList>
            <person name="Varghese N."/>
            <person name="Submissions S."/>
        </authorList>
    </citation>
    <scope>NUCLEOTIDE SEQUENCE [LARGE SCALE GENOMIC DNA]</scope>
    <source>
        <strain evidence="5">DSM 27981</strain>
    </source>
</reference>
<dbReference type="InterPro" id="IPR043128">
    <property type="entry name" value="Rev_trsase/Diguanyl_cyclase"/>
</dbReference>
<dbReference type="SMART" id="SM00267">
    <property type="entry name" value="GGDEF"/>
    <property type="match status" value="1"/>
</dbReference>
<organism evidence="4 5">
    <name type="scientific">Paracidovorax wautersii</name>
    <dbReference type="NCBI Taxonomy" id="1177982"/>
    <lineage>
        <taxon>Bacteria</taxon>
        <taxon>Pseudomonadati</taxon>
        <taxon>Pseudomonadota</taxon>
        <taxon>Betaproteobacteria</taxon>
        <taxon>Burkholderiales</taxon>
        <taxon>Comamonadaceae</taxon>
        <taxon>Paracidovorax</taxon>
    </lineage>
</organism>
<dbReference type="OrthoDB" id="9813903at2"/>
<accession>A0A1I2EWI0</accession>
<dbReference type="InterPro" id="IPR029787">
    <property type="entry name" value="Nucleotide_cyclase"/>
</dbReference>
<keyword evidence="2" id="KW-0472">Membrane</keyword>
<feature type="transmembrane region" description="Helical" evidence="2">
    <location>
        <begin position="171"/>
        <end position="190"/>
    </location>
</feature>
<feature type="transmembrane region" description="Helical" evidence="2">
    <location>
        <begin position="29"/>
        <end position="48"/>
    </location>
</feature>
<keyword evidence="2" id="KW-1133">Transmembrane helix</keyword>
<protein>
    <submittedName>
        <fullName evidence="4">Diguanylate cyclase (GGDEF) domain-containing protein</fullName>
    </submittedName>
</protein>
<dbReference type="STRING" id="1177982.SAMN04489711_108179"/>
<dbReference type="PANTHER" id="PTHR33121">
    <property type="entry name" value="CYCLIC DI-GMP PHOSPHODIESTERASE PDEF"/>
    <property type="match status" value="1"/>
</dbReference>
<dbReference type="GO" id="GO:0071111">
    <property type="term" value="F:cyclic-guanylate-specific phosphodiesterase activity"/>
    <property type="evidence" value="ECO:0007669"/>
    <property type="project" value="InterPro"/>
</dbReference>
<dbReference type="Proteomes" id="UP000199119">
    <property type="component" value="Unassembled WGS sequence"/>
</dbReference>
<keyword evidence="5" id="KW-1185">Reference proteome</keyword>
<feature type="domain" description="GGDEF" evidence="3">
    <location>
        <begin position="355"/>
        <end position="497"/>
    </location>
</feature>
<dbReference type="AlphaFoldDB" id="A0A1I2EWI0"/>
<evidence type="ECO:0000256" key="2">
    <source>
        <dbReference type="SAM" id="Phobius"/>
    </source>
</evidence>
<evidence type="ECO:0000313" key="5">
    <source>
        <dbReference type="Proteomes" id="UP000199119"/>
    </source>
</evidence>
<feature type="transmembrane region" description="Helical" evidence="2">
    <location>
        <begin position="243"/>
        <end position="266"/>
    </location>
</feature>
<dbReference type="EMBL" id="FONX01000008">
    <property type="protein sequence ID" value="SFE97139.1"/>
    <property type="molecule type" value="Genomic_DNA"/>
</dbReference>
<dbReference type="InterPro" id="IPR050706">
    <property type="entry name" value="Cyclic-di-GMP_PDE-like"/>
</dbReference>
<feature type="transmembrane region" description="Helical" evidence="2">
    <location>
        <begin position="137"/>
        <end position="159"/>
    </location>
</feature>
<feature type="transmembrane region" description="Helical" evidence="2">
    <location>
        <begin position="54"/>
        <end position="73"/>
    </location>
</feature>
<evidence type="ECO:0000256" key="1">
    <source>
        <dbReference type="SAM" id="MobiDB-lite"/>
    </source>
</evidence>
<dbReference type="RefSeq" id="WP_092939989.1">
    <property type="nucleotide sequence ID" value="NZ_FONX01000008.1"/>
</dbReference>
<dbReference type="CDD" id="cd01949">
    <property type="entry name" value="GGDEF"/>
    <property type="match status" value="1"/>
</dbReference>